<dbReference type="PANTHER" id="PTHR10612:SF34">
    <property type="entry name" value="APOLIPOPROTEIN D"/>
    <property type="match status" value="1"/>
</dbReference>
<evidence type="ECO:0000259" key="15">
    <source>
        <dbReference type="Pfam" id="PF08212"/>
    </source>
</evidence>
<evidence type="ECO:0000256" key="7">
    <source>
        <dbReference type="ARBA" id="ARBA00023139"/>
    </source>
</evidence>
<comment type="similarity">
    <text evidence="2 12">Belongs to the calycin superfamily. Lipocalin family.</text>
</comment>
<gene>
    <name evidence="17" type="ORF">SAMN04487855_0112</name>
    <name evidence="16" type="ORF">SAMN05216589_0113</name>
</gene>
<dbReference type="GO" id="GO:0008289">
    <property type="term" value="F:lipid binding"/>
    <property type="evidence" value="ECO:0007669"/>
    <property type="project" value="UniProtKB-UniRule"/>
</dbReference>
<dbReference type="Gene3D" id="2.40.128.20">
    <property type="match status" value="1"/>
</dbReference>
<dbReference type="EMBL" id="FOUA01000011">
    <property type="protein sequence ID" value="SFM40827.1"/>
    <property type="molecule type" value="Genomic_DNA"/>
</dbReference>
<organism evidence="17 18">
    <name type="scientific">Halopseudomonas bauzanensis</name>
    <dbReference type="NCBI Taxonomy" id="653930"/>
    <lineage>
        <taxon>Bacteria</taxon>
        <taxon>Pseudomonadati</taxon>
        <taxon>Pseudomonadota</taxon>
        <taxon>Gammaproteobacteria</taxon>
        <taxon>Pseudomonadales</taxon>
        <taxon>Pseudomonadaceae</taxon>
        <taxon>Halopseudomonas</taxon>
    </lineage>
</organism>
<dbReference type="InterPro" id="IPR047202">
    <property type="entry name" value="Lipocalin_Blc-like_dom"/>
</dbReference>
<dbReference type="AlphaFoldDB" id="A0A1I4QL94"/>
<comment type="subunit">
    <text evidence="3 12">Homodimer.</text>
</comment>
<dbReference type="GO" id="GO:0006950">
    <property type="term" value="P:response to stress"/>
    <property type="evidence" value="ECO:0007669"/>
    <property type="project" value="UniProtKB-ARBA"/>
</dbReference>
<keyword evidence="5 12" id="KW-0446">Lipid-binding</keyword>
<feature type="lipid moiety-binding region" description="N-palmitoyl cysteine" evidence="13">
    <location>
        <position position="17"/>
    </location>
</feature>
<keyword evidence="18" id="KW-1185">Reference proteome</keyword>
<feature type="domain" description="Lipocalin/cytosolic fatty-acid binding" evidence="15">
    <location>
        <begin position="31"/>
        <end position="169"/>
    </location>
</feature>
<dbReference type="Pfam" id="PF08212">
    <property type="entry name" value="Lipocalin_2"/>
    <property type="match status" value="1"/>
</dbReference>
<feature type="chain" id="PRO_5011896246" description="Outer membrane lipoprotein Blc" evidence="14">
    <location>
        <begin position="16"/>
        <end position="174"/>
    </location>
</feature>
<evidence type="ECO:0000256" key="9">
    <source>
        <dbReference type="ARBA" id="ARBA00023288"/>
    </source>
</evidence>
<comment type="function">
    <text evidence="10 12">Involved in the storage or transport of lipids necessary for membrane maintenance under stressful conditions. Displays a binding preference for lysophospholipids.</text>
</comment>
<evidence type="ECO:0000256" key="6">
    <source>
        <dbReference type="ARBA" id="ARBA00023136"/>
    </source>
</evidence>
<dbReference type="RefSeq" id="WP_074781337.1">
    <property type="nucleotide sequence ID" value="NZ_FOGN01000011.1"/>
</dbReference>
<dbReference type="PRINTS" id="PR01171">
    <property type="entry name" value="BCTLIPOCALIN"/>
</dbReference>
<dbReference type="FunFam" id="2.40.128.20:FF:000002">
    <property type="entry name" value="Outer membrane lipoprotein Blc"/>
    <property type="match status" value="1"/>
</dbReference>
<evidence type="ECO:0000313" key="19">
    <source>
        <dbReference type="Proteomes" id="UP000186904"/>
    </source>
</evidence>
<dbReference type="Proteomes" id="UP000186904">
    <property type="component" value="Unassembled WGS sequence"/>
</dbReference>
<evidence type="ECO:0000256" key="13">
    <source>
        <dbReference type="PIRSR" id="PIRSR036893-52"/>
    </source>
</evidence>
<keyword evidence="6 12" id="KW-0472">Membrane</keyword>
<evidence type="ECO:0000256" key="5">
    <source>
        <dbReference type="ARBA" id="ARBA00023121"/>
    </source>
</evidence>
<evidence type="ECO:0000256" key="14">
    <source>
        <dbReference type="SAM" id="SignalP"/>
    </source>
</evidence>
<evidence type="ECO:0000256" key="8">
    <source>
        <dbReference type="ARBA" id="ARBA00023237"/>
    </source>
</evidence>
<dbReference type="InterPro" id="IPR002446">
    <property type="entry name" value="Lipocalin_bac"/>
</dbReference>
<accession>A0A1I4QL94</accession>
<proteinExistence type="inferred from homology"/>
<dbReference type="EMBL" id="FOGN01000011">
    <property type="protein sequence ID" value="SES37909.1"/>
    <property type="molecule type" value="Genomic_DNA"/>
</dbReference>
<dbReference type="SUPFAM" id="SSF50814">
    <property type="entry name" value="Lipocalins"/>
    <property type="match status" value="1"/>
</dbReference>
<evidence type="ECO:0000256" key="1">
    <source>
        <dbReference type="ARBA" id="ARBA00004459"/>
    </source>
</evidence>
<sequence length="174" mass="19261">MKLLSIVFAALVLLAGCTGVPKGIEPVTGFDPERYLGTWYEIARLDHSFEEGLSQVTAEYTLNEDGSIKVINRGYNQAKGEWKEAEGRAVPAGDSDVAHLKVSFFGPFYSSYVVFALDDDYANAYISGYNRNYLWFLSRTPQVSAAQLEAFKERATAEGFELGELIVVEHPSSD</sequence>
<evidence type="ECO:0000256" key="4">
    <source>
        <dbReference type="ARBA" id="ARBA00022729"/>
    </source>
</evidence>
<dbReference type="PANTHER" id="PTHR10612">
    <property type="entry name" value="APOLIPOPROTEIN D"/>
    <property type="match status" value="1"/>
</dbReference>
<dbReference type="InterPro" id="IPR000566">
    <property type="entry name" value="Lipocln_cytosolic_FA-bd_dom"/>
</dbReference>
<evidence type="ECO:0000313" key="17">
    <source>
        <dbReference type="EMBL" id="SFM40827.1"/>
    </source>
</evidence>
<dbReference type="PIRSF" id="PIRSF036893">
    <property type="entry name" value="Lipocalin_ApoD"/>
    <property type="match status" value="1"/>
</dbReference>
<evidence type="ECO:0000313" key="16">
    <source>
        <dbReference type="EMBL" id="SES37909.1"/>
    </source>
</evidence>
<dbReference type="Proteomes" id="UP000186599">
    <property type="component" value="Unassembled WGS sequence"/>
</dbReference>
<dbReference type="OrthoDB" id="9793905at2"/>
<evidence type="ECO:0000256" key="12">
    <source>
        <dbReference type="PIRNR" id="PIRNR036893"/>
    </source>
</evidence>
<dbReference type="InterPro" id="IPR012674">
    <property type="entry name" value="Calycin"/>
</dbReference>
<evidence type="ECO:0000256" key="2">
    <source>
        <dbReference type="ARBA" id="ARBA00006889"/>
    </source>
</evidence>
<dbReference type="InterPro" id="IPR022271">
    <property type="entry name" value="Lipocalin_ApoD"/>
</dbReference>
<comment type="subcellular location">
    <subcellularLocation>
        <location evidence="1">Cell outer membrane</location>
        <topology evidence="1">Lipid-anchor</topology>
    </subcellularLocation>
</comment>
<dbReference type="InterPro" id="IPR022272">
    <property type="entry name" value="Lipocalin_CS"/>
</dbReference>
<feature type="lipid moiety-binding region" description="S-diacylglycerol cysteine" evidence="13">
    <location>
        <position position="17"/>
    </location>
</feature>
<dbReference type="STRING" id="653930.SAMN05216589_0113"/>
<name>A0A1I4QL94_9GAMM</name>
<feature type="signal peptide" evidence="14">
    <location>
        <begin position="1"/>
        <end position="15"/>
    </location>
</feature>
<evidence type="ECO:0000256" key="10">
    <source>
        <dbReference type="ARBA" id="ARBA00057024"/>
    </source>
</evidence>
<keyword evidence="9 12" id="KW-0449">Lipoprotein</keyword>
<keyword evidence="8 12" id="KW-0998">Cell outer membrane</keyword>
<evidence type="ECO:0000256" key="3">
    <source>
        <dbReference type="ARBA" id="ARBA00011738"/>
    </source>
</evidence>
<keyword evidence="4 14" id="KW-0732">Signal</keyword>
<evidence type="ECO:0000256" key="11">
    <source>
        <dbReference type="ARBA" id="ARBA00071217"/>
    </source>
</evidence>
<protein>
    <recommendedName>
        <fullName evidence="11 12">Outer membrane lipoprotein Blc</fullName>
    </recommendedName>
</protein>
<dbReference type="GO" id="GO:0009279">
    <property type="term" value="C:cell outer membrane"/>
    <property type="evidence" value="ECO:0007669"/>
    <property type="project" value="UniProtKB-SubCell"/>
</dbReference>
<keyword evidence="7 13" id="KW-0564">Palmitate</keyword>
<dbReference type="PROSITE" id="PS00213">
    <property type="entry name" value="LIPOCALIN"/>
    <property type="match status" value="1"/>
</dbReference>
<reference evidence="18 19" key="1">
    <citation type="submission" date="2016-10" db="EMBL/GenBank/DDBJ databases">
        <authorList>
            <person name="de Groot N.N."/>
        </authorList>
    </citation>
    <scope>NUCLEOTIDE SEQUENCE [LARGE SCALE GENOMIC DNA]</scope>
    <source>
        <strain evidence="17 18">CGMCC 1.9095</strain>
        <strain evidence="16 19">DSM 22558</strain>
    </source>
</reference>
<evidence type="ECO:0000313" key="18">
    <source>
        <dbReference type="Proteomes" id="UP000186599"/>
    </source>
</evidence>
<dbReference type="CDD" id="cd19438">
    <property type="entry name" value="lipocalin_Blc-like"/>
    <property type="match status" value="1"/>
</dbReference>
<dbReference type="PROSITE" id="PS51257">
    <property type="entry name" value="PROKAR_LIPOPROTEIN"/>
    <property type="match status" value="1"/>
</dbReference>